<reference evidence="2" key="1">
    <citation type="submission" date="2016-07" db="EMBL/GenBank/DDBJ databases">
        <authorList>
            <person name="Florea S."/>
            <person name="Webb J.S."/>
            <person name="Jaromczyk J."/>
            <person name="Schardl C.L."/>
        </authorList>
    </citation>
    <scope>NUCLEOTIDE SEQUENCE [LARGE SCALE GENOMIC DNA]</scope>
    <source>
        <strain evidence="2">KCTC 42131</strain>
    </source>
</reference>
<dbReference type="Proteomes" id="UP000175669">
    <property type="component" value="Unassembled WGS sequence"/>
</dbReference>
<evidence type="ECO:0000313" key="2">
    <source>
        <dbReference type="Proteomes" id="UP000175669"/>
    </source>
</evidence>
<dbReference type="EMBL" id="MASR01000003">
    <property type="protein sequence ID" value="OFE11122.1"/>
    <property type="molecule type" value="Genomic_DNA"/>
</dbReference>
<sequence>MGAENAEYDVQALWRLEALRDLVPQRQGIGVVAVALTILVVKLQDVLAGLEMQALKGCYLARHVI</sequence>
<dbReference type="STRING" id="1524254.PHACT_14820"/>
<organism evidence="1 2">
    <name type="scientific">Pseudohongiella acticola</name>
    <dbReference type="NCBI Taxonomy" id="1524254"/>
    <lineage>
        <taxon>Bacteria</taxon>
        <taxon>Pseudomonadati</taxon>
        <taxon>Pseudomonadota</taxon>
        <taxon>Gammaproteobacteria</taxon>
        <taxon>Pseudomonadales</taxon>
        <taxon>Pseudohongiellaceae</taxon>
        <taxon>Pseudohongiella</taxon>
    </lineage>
</organism>
<protein>
    <submittedName>
        <fullName evidence="1">Uncharacterized protein</fullName>
    </submittedName>
</protein>
<name>A0A1E8CFJ8_9GAMM</name>
<accession>A0A1E8CFJ8</accession>
<proteinExistence type="predicted"/>
<dbReference type="AlphaFoldDB" id="A0A1E8CFJ8"/>
<comment type="caution">
    <text evidence="1">The sequence shown here is derived from an EMBL/GenBank/DDBJ whole genome shotgun (WGS) entry which is preliminary data.</text>
</comment>
<gene>
    <name evidence="1" type="ORF">PHACT_14820</name>
</gene>
<evidence type="ECO:0000313" key="1">
    <source>
        <dbReference type="EMBL" id="OFE11122.1"/>
    </source>
</evidence>
<keyword evidence="2" id="KW-1185">Reference proteome</keyword>